<gene>
    <name evidence="2" type="ORF">FZEAL_2434</name>
</gene>
<dbReference type="OrthoDB" id="10003767at2759"/>
<dbReference type="Proteomes" id="UP000635477">
    <property type="component" value="Unassembled WGS sequence"/>
</dbReference>
<dbReference type="PANTHER" id="PTHR21310">
    <property type="entry name" value="AMINOGLYCOSIDE PHOSPHOTRANSFERASE-RELATED-RELATED"/>
    <property type="match status" value="1"/>
</dbReference>
<keyword evidence="3" id="KW-1185">Reference proteome</keyword>
<reference evidence="2" key="2">
    <citation type="submission" date="2020-05" db="EMBL/GenBank/DDBJ databases">
        <authorList>
            <person name="Kim H.-S."/>
            <person name="Proctor R.H."/>
            <person name="Brown D.W."/>
        </authorList>
    </citation>
    <scope>NUCLEOTIDE SEQUENCE</scope>
    <source>
        <strain evidence="2">NRRL 22465</strain>
    </source>
</reference>
<dbReference type="EMBL" id="JABEYC010000148">
    <property type="protein sequence ID" value="KAF4981855.1"/>
    <property type="molecule type" value="Genomic_DNA"/>
</dbReference>
<name>A0A8H4UQP9_9HYPO</name>
<dbReference type="InterPro" id="IPR011009">
    <property type="entry name" value="Kinase-like_dom_sf"/>
</dbReference>
<feature type="domain" description="Aminoglycoside phosphotransferase" evidence="1">
    <location>
        <begin position="49"/>
        <end position="243"/>
    </location>
</feature>
<accession>A0A8H4UQP9</accession>
<dbReference type="SUPFAM" id="SSF56112">
    <property type="entry name" value="Protein kinase-like (PK-like)"/>
    <property type="match status" value="1"/>
</dbReference>
<sequence length="406" mass="46710">METFPALFEIGVKEATTFAILLTLSTARHESLEFPWNQRSTIPGGRTTIPIPRVYAYGRSRLRQDASQQVFMILEYIEGRPLSRQDLGSSSLERRRQFFAEFVDILAQLRELEFSNAGSLMPSKPDSSTPNMIATLSIHANELQLQGYSTPRRICTTAQRFLEEQHTMLQQTYQVPSEELDRETAELEVYALHALGSQHSCEVAKLNENTGACETFILWHTDLRCANIIVDDKLCIHGIIDWEWSGTVPTHLCVPPSWLLEHRHGVGGCSENTFQLELMDVLSSRQHHSANHLQLIQEWTRQDPILQSMARIYQSPSDLLVVFYKCIYPRLYTEPRVETVRKFFLHCKDETAGREVDERLRASERYTRYLKENNLFVEDEESQRQLNLVHSARQALSQGSVPSKLI</sequence>
<dbReference type="InterPro" id="IPR051678">
    <property type="entry name" value="AGP_Transferase"/>
</dbReference>
<dbReference type="InterPro" id="IPR002575">
    <property type="entry name" value="Aminoglycoside_PTrfase"/>
</dbReference>
<evidence type="ECO:0000313" key="3">
    <source>
        <dbReference type="Proteomes" id="UP000635477"/>
    </source>
</evidence>
<dbReference type="Pfam" id="PF01636">
    <property type="entry name" value="APH"/>
    <property type="match status" value="1"/>
</dbReference>
<evidence type="ECO:0000259" key="1">
    <source>
        <dbReference type="Pfam" id="PF01636"/>
    </source>
</evidence>
<dbReference type="Gene3D" id="3.90.1200.10">
    <property type="match status" value="1"/>
</dbReference>
<comment type="caution">
    <text evidence="2">The sequence shown here is derived from an EMBL/GenBank/DDBJ whole genome shotgun (WGS) entry which is preliminary data.</text>
</comment>
<dbReference type="PANTHER" id="PTHR21310:SF15">
    <property type="entry name" value="AMINOGLYCOSIDE PHOSPHOTRANSFERASE DOMAIN-CONTAINING PROTEIN"/>
    <property type="match status" value="1"/>
</dbReference>
<organism evidence="2 3">
    <name type="scientific">Fusarium zealandicum</name>
    <dbReference type="NCBI Taxonomy" id="1053134"/>
    <lineage>
        <taxon>Eukaryota</taxon>
        <taxon>Fungi</taxon>
        <taxon>Dikarya</taxon>
        <taxon>Ascomycota</taxon>
        <taxon>Pezizomycotina</taxon>
        <taxon>Sordariomycetes</taxon>
        <taxon>Hypocreomycetidae</taxon>
        <taxon>Hypocreales</taxon>
        <taxon>Nectriaceae</taxon>
        <taxon>Fusarium</taxon>
        <taxon>Fusarium staphyleae species complex</taxon>
    </lineage>
</organism>
<protein>
    <recommendedName>
        <fullName evidence="1">Aminoglycoside phosphotransferase domain-containing protein</fullName>
    </recommendedName>
</protein>
<proteinExistence type="predicted"/>
<evidence type="ECO:0000313" key="2">
    <source>
        <dbReference type="EMBL" id="KAF4981855.1"/>
    </source>
</evidence>
<dbReference type="AlphaFoldDB" id="A0A8H4UQP9"/>
<reference evidence="2" key="1">
    <citation type="journal article" date="2020" name="BMC Genomics">
        <title>Correction to: Identification and distribution of gene clusters required for synthesis of sphingolipid metabolism inhibitors in diverse species of the filamentous fungus Fusarium.</title>
        <authorList>
            <person name="Kim H.S."/>
            <person name="Lohmar J.M."/>
            <person name="Busman M."/>
            <person name="Brown D.W."/>
            <person name="Naumann T.A."/>
            <person name="Divon H.H."/>
            <person name="Lysoe E."/>
            <person name="Uhlig S."/>
            <person name="Proctor R.H."/>
        </authorList>
    </citation>
    <scope>NUCLEOTIDE SEQUENCE</scope>
    <source>
        <strain evidence="2">NRRL 22465</strain>
    </source>
</reference>